<feature type="transmembrane region" description="Helical" evidence="2">
    <location>
        <begin position="341"/>
        <end position="358"/>
    </location>
</feature>
<dbReference type="OrthoDB" id="498753at2759"/>
<protein>
    <submittedName>
        <fullName evidence="3">DUF819 protein</fullName>
    </submittedName>
</protein>
<dbReference type="GeneID" id="9685894"/>
<feature type="transmembrane region" description="Helical" evidence="2">
    <location>
        <begin position="299"/>
        <end position="321"/>
    </location>
</feature>
<evidence type="ECO:0000313" key="3">
    <source>
        <dbReference type="EMBL" id="EEH55526.1"/>
    </source>
</evidence>
<feature type="compositionally biased region" description="Basic residues" evidence="1">
    <location>
        <begin position="13"/>
        <end position="24"/>
    </location>
</feature>
<feature type="region of interest" description="Disordered" evidence="1">
    <location>
        <begin position="1"/>
        <end position="59"/>
    </location>
</feature>
<dbReference type="InterPro" id="IPR008537">
    <property type="entry name" value="DUF819"/>
</dbReference>
<dbReference type="STRING" id="564608.C1MXU7"/>
<proteinExistence type="predicted"/>
<dbReference type="AlphaFoldDB" id="C1MXU7"/>
<dbReference type="Proteomes" id="UP000001876">
    <property type="component" value="Unassembled WGS sequence"/>
</dbReference>
<gene>
    <name evidence="3" type="ORF">MICPUCDRAFT_60295</name>
</gene>
<dbReference type="OMA" id="PRICMAL"/>
<keyword evidence="2" id="KW-0472">Membrane</keyword>
<dbReference type="PANTHER" id="PTHR34289:SF8">
    <property type="entry name" value="DUF819 DOMAIN-CONTAINING PROTEIN"/>
    <property type="match status" value="1"/>
</dbReference>
<sequence length="459" mass="44568">MACAAAPSAAARARAHARASRPRPSRASSARPATRRGRDLASAPSPSSSAPMLDRRRPRDARTRALALANADPTLAILASCALAASVAERRTTWGASVSSPLLAMGLGMSLATCGVLPPVSSQYDLVWTLLMPLAVALTLLGVNVRDAASKAGPVLRAFVVGAVGSVLGAVVAFAVVGAGMGEHAWRLASCLCASYVGGSLNYAATAQALGLSGSAAGQAALAAGMAADNLAMAGFLAVIGAVPAAAAAAGEDDGGGAGGDALDDATRSKATPATIAAALTCALLLIEGGKAIAAMIGYPGAALGVTGVLAPAFAAAAAAATSNATKIGGGGGGLFRGGDVIGGALMLVFFAALGAAADPRVAVAAGGPTLAFIAIQLCVHLATCFVVGWKILQLPTWAILTASNANVGGPATAAATAAARGWSSATQPAVIVGTIGYAIGTPLGLFVGQLLRVAYGLS</sequence>
<reference evidence="3 4" key="1">
    <citation type="journal article" date="2009" name="Science">
        <title>Green evolution and dynamic adaptations revealed by genomes of the marine picoeukaryotes Micromonas.</title>
        <authorList>
            <person name="Worden A.Z."/>
            <person name="Lee J.H."/>
            <person name="Mock T."/>
            <person name="Rouze P."/>
            <person name="Simmons M.P."/>
            <person name="Aerts A.L."/>
            <person name="Allen A.E."/>
            <person name="Cuvelier M.L."/>
            <person name="Derelle E."/>
            <person name="Everett M.V."/>
            <person name="Foulon E."/>
            <person name="Grimwood J."/>
            <person name="Gundlach H."/>
            <person name="Henrissat B."/>
            <person name="Napoli C."/>
            <person name="McDonald S.M."/>
            <person name="Parker M.S."/>
            <person name="Rombauts S."/>
            <person name="Salamov A."/>
            <person name="Von Dassow P."/>
            <person name="Badger J.H."/>
            <person name="Coutinho P.M."/>
            <person name="Demir E."/>
            <person name="Dubchak I."/>
            <person name="Gentemann C."/>
            <person name="Eikrem W."/>
            <person name="Gready J.E."/>
            <person name="John U."/>
            <person name="Lanier W."/>
            <person name="Lindquist E.A."/>
            <person name="Lucas S."/>
            <person name="Mayer K.F."/>
            <person name="Moreau H."/>
            <person name="Not F."/>
            <person name="Otillar R."/>
            <person name="Panaud O."/>
            <person name="Pangilinan J."/>
            <person name="Paulsen I."/>
            <person name="Piegu B."/>
            <person name="Poliakov A."/>
            <person name="Robbens S."/>
            <person name="Schmutz J."/>
            <person name="Toulza E."/>
            <person name="Wyss T."/>
            <person name="Zelensky A."/>
            <person name="Zhou K."/>
            <person name="Armbrust E.V."/>
            <person name="Bhattacharya D."/>
            <person name="Goodenough U.W."/>
            <person name="Van de Peer Y."/>
            <person name="Grigoriev I.V."/>
        </authorList>
    </citation>
    <scope>NUCLEOTIDE SEQUENCE [LARGE SCALE GENOMIC DNA]</scope>
    <source>
        <strain evidence="3 4">CCMP1545</strain>
    </source>
</reference>
<keyword evidence="2" id="KW-0812">Transmembrane</keyword>
<feature type="transmembrane region" description="Helical" evidence="2">
    <location>
        <begin position="271"/>
        <end position="287"/>
    </location>
</feature>
<keyword evidence="4" id="KW-1185">Reference proteome</keyword>
<keyword evidence="2" id="KW-1133">Transmembrane helix</keyword>
<dbReference type="Pfam" id="PF05684">
    <property type="entry name" value="DUF819"/>
    <property type="match status" value="1"/>
</dbReference>
<dbReference type="KEGG" id="mpp:MICPUCDRAFT_60295"/>
<dbReference type="RefSeq" id="XP_003060757.1">
    <property type="nucleotide sequence ID" value="XM_003060711.1"/>
</dbReference>
<accession>C1MXU7</accession>
<feature type="compositionally biased region" description="Low complexity" evidence="1">
    <location>
        <begin position="1"/>
        <end position="12"/>
    </location>
</feature>
<feature type="transmembrane region" description="Helical" evidence="2">
    <location>
        <begin position="370"/>
        <end position="393"/>
    </location>
</feature>
<feature type="transmembrane region" description="Helical" evidence="2">
    <location>
        <begin position="201"/>
        <end position="224"/>
    </location>
</feature>
<feature type="transmembrane region" description="Helical" evidence="2">
    <location>
        <begin position="430"/>
        <end position="452"/>
    </location>
</feature>
<evidence type="ECO:0000256" key="1">
    <source>
        <dbReference type="SAM" id="MobiDB-lite"/>
    </source>
</evidence>
<dbReference type="EMBL" id="GG663742">
    <property type="protein sequence ID" value="EEH55526.1"/>
    <property type="molecule type" value="Genomic_DNA"/>
</dbReference>
<evidence type="ECO:0000313" key="4">
    <source>
        <dbReference type="Proteomes" id="UP000001876"/>
    </source>
</evidence>
<feature type="compositionally biased region" description="Low complexity" evidence="1">
    <location>
        <begin position="41"/>
        <end position="52"/>
    </location>
</feature>
<evidence type="ECO:0000256" key="2">
    <source>
        <dbReference type="SAM" id="Phobius"/>
    </source>
</evidence>
<dbReference type="eggNOG" id="ENOG502S0UK">
    <property type="taxonomic scope" value="Eukaryota"/>
</dbReference>
<feature type="transmembrane region" description="Helical" evidence="2">
    <location>
        <begin position="126"/>
        <end position="143"/>
    </location>
</feature>
<feature type="transmembrane region" description="Helical" evidence="2">
    <location>
        <begin position="155"/>
        <end position="181"/>
    </location>
</feature>
<dbReference type="PANTHER" id="PTHR34289">
    <property type="entry name" value="PROTEIN, PUTATIVE (DUF819)-RELATED"/>
    <property type="match status" value="1"/>
</dbReference>
<feature type="transmembrane region" description="Helical" evidence="2">
    <location>
        <begin position="100"/>
        <end position="120"/>
    </location>
</feature>
<name>C1MXU7_MICPC</name>
<feature type="transmembrane region" description="Helical" evidence="2">
    <location>
        <begin position="231"/>
        <end position="251"/>
    </location>
</feature>
<organism evidence="4">
    <name type="scientific">Micromonas pusilla (strain CCMP1545)</name>
    <name type="common">Picoplanktonic green alga</name>
    <dbReference type="NCBI Taxonomy" id="564608"/>
    <lineage>
        <taxon>Eukaryota</taxon>
        <taxon>Viridiplantae</taxon>
        <taxon>Chlorophyta</taxon>
        <taxon>Mamiellophyceae</taxon>
        <taxon>Mamiellales</taxon>
        <taxon>Mamiellaceae</taxon>
        <taxon>Micromonas</taxon>
    </lineage>
</organism>